<feature type="domain" description="SGNH hydrolase-type esterase" evidence="3">
    <location>
        <begin position="30"/>
        <end position="190"/>
    </location>
</feature>
<dbReference type="EMBL" id="JACOFX010000005">
    <property type="protein sequence ID" value="MBC3908446.1"/>
    <property type="molecule type" value="Genomic_DNA"/>
</dbReference>
<evidence type="ECO:0000259" key="3">
    <source>
        <dbReference type="Pfam" id="PF13472"/>
    </source>
</evidence>
<accession>A0ABR6ZAU8</accession>
<gene>
    <name evidence="4" type="ORF">H8L47_12835</name>
</gene>
<keyword evidence="2" id="KW-0378">Hydrolase</keyword>
<evidence type="ECO:0000313" key="5">
    <source>
        <dbReference type="Proteomes" id="UP000646911"/>
    </source>
</evidence>
<sequence length="259" mass="27495">MVISAMLVCACSQPKQVESDVGKPVRIILVGDSTMATRSGYGDALCQRFKPDVTCLNLAKGGRSSGSYRAEGSWEVVQKLIASNAQFSQTLVLIQFGHNDQPGKPGRSTDLATEFPVNMAGYVEELQAAGAHAVLLTPLTRRSFKGAQLQNDLRPWAEASIKVATSKHVTLIDLNAISYKAVQAMGEAEADTLAMAPPPAVLPVATTDLSKIEKAGAAKSAFDRTHLGGKGAAYFSSMVLKELLIVAPVLQSHVNAETR</sequence>
<dbReference type="Pfam" id="PF13472">
    <property type="entry name" value="Lipase_GDSL_2"/>
    <property type="match status" value="1"/>
</dbReference>
<dbReference type="InterPro" id="IPR013830">
    <property type="entry name" value="SGNH_hydro"/>
</dbReference>
<dbReference type="Proteomes" id="UP000646911">
    <property type="component" value="Unassembled WGS sequence"/>
</dbReference>
<dbReference type="PANTHER" id="PTHR43695:SF1">
    <property type="entry name" value="RHAMNOGALACTURONAN ACETYLESTERASE"/>
    <property type="match status" value="1"/>
</dbReference>
<dbReference type="PANTHER" id="PTHR43695">
    <property type="entry name" value="PUTATIVE (AFU_ORTHOLOGUE AFUA_2G17250)-RELATED"/>
    <property type="match status" value="1"/>
</dbReference>
<protein>
    <submittedName>
        <fullName evidence="4">Rhamnogalacturonan acetylesterase</fullName>
    </submittedName>
</protein>
<name>A0ABR6ZAU8_9BURK</name>
<dbReference type="CDD" id="cd01821">
    <property type="entry name" value="Rhamnogalacturan_acetylesterase_like"/>
    <property type="match status" value="1"/>
</dbReference>
<evidence type="ECO:0000256" key="1">
    <source>
        <dbReference type="ARBA" id="ARBA00008668"/>
    </source>
</evidence>
<dbReference type="SUPFAM" id="SSF52266">
    <property type="entry name" value="SGNH hydrolase"/>
    <property type="match status" value="1"/>
</dbReference>
<proteinExistence type="inferred from homology"/>
<organism evidence="4 5">
    <name type="scientific">Undibacterium umbellatum</name>
    <dbReference type="NCBI Taxonomy" id="2762300"/>
    <lineage>
        <taxon>Bacteria</taxon>
        <taxon>Pseudomonadati</taxon>
        <taxon>Pseudomonadota</taxon>
        <taxon>Betaproteobacteria</taxon>
        <taxon>Burkholderiales</taxon>
        <taxon>Oxalobacteraceae</taxon>
        <taxon>Undibacterium</taxon>
    </lineage>
</organism>
<reference evidence="4 5" key="1">
    <citation type="submission" date="2020-08" db="EMBL/GenBank/DDBJ databases">
        <title>Novel species isolated from subtropical streams in China.</title>
        <authorList>
            <person name="Lu H."/>
        </authorList>
    </citation>
    <scope>NUCLEOTIDE SEQUENCE [LARGE SCALE GENOMIC DNA]</scope>
    <source>
        <strain evidence="4 5">NL8W</strain>
    </source>
</reference>
<dbReference type="InterPro" id="IPR037459">
    <property type="entry name" value="RhgT-like"/>
</dbReference>
<evidence type="ECO:0000313" key="4">
    <source>
        <dbReference type="EMBL" id="MBC3908446.1"/>
    </source>
</evidence>
<comment type="similarity">
    <text evidence="1">Belongs to the 'GDSL' lipolytic enzyme family.</text>
</comment>
<evidence type="ECO:0000256" key="2">
    <source>
        <dbReference type="ARBA" id="ARBA00022801"/>
    </source>
</evidence>
<comment type="caution">
    <text evidence="4">The sequence shown here is derived from an EMBL/GenBank/DDBJ whole genome shotgun (WGS) entry which is preliminary data.</text>
</comment>
<dbReference type="Gene3D" id="3.40.50.1110">
    <property type="entry name" value="SGNH hydrolase"/>
    <property type="match status" value="1"/>
</dbReference>
<dbReference type="InterPro" id="IPR036514">
    <property type="entry name" value="SGNH_hydro_sf"/>
</dbReference>
<keyword evidence="5" id="KW-1185">Reference proteome</keyword>